<accession>A0A814R5T4</accession>
<name>A0A814R5T4_9BILA</name>
<evidence type="ECO:0000256" key="2">
    <source>
        <dbReference type="SAM" id="Phobius"/>
    </source>
</evidence>
<evidence type="ECO:0000313" key="3">
    <source>
        <dbReference type="EMBL" id="CAF1129263.1"/>
    </source>
</evidence>
<feature type="region of interest" description="Disordered" evidence="1">
    <location>
        <begin position="282"/>
        <end position="316"/>
    </location>
</feature>
<gene>
    <name evidence="3" type="ORF">RFH988_LOCUS20777</name>
</gene>
<proteinExistence type="predicted"/>
<sequence length="316" mass="35646">MVGTEDSCVNVSEIDIFRLSVQNNETKCDSVLIKYYKTQKSGNLTKNFNISECNTFTISVHPRLYDQFPATKDNRNIGSSQSNRSISHVKPALKSSVEVNSNAWTVKEDKLNINNQSQSVSDNRKEYVRTDVGTYSLTKCKAYLIGCLIGSLLGSIALTVILTIWLKGVQTPTTDISVHPRQYDQFSATKDNRNIGSSQSNRSISHVKPALKSSVEVNSNAWTVTEDKLNINNQSQSVSDNRKEYVRTRIAAYPLTTCKACLTGCLIGSLLGSIALAQRQPQRQQQQQQRQRQQQQQRQQQGRRRQQQSQQLRNQL</sequence>
<feature type="compositionally biased region" description="Low complexity" evidence="1">
    <location>
        <begin position="282"/>
        <end position="300"/>
    </location>
</feature>
<evidence type="ECO:0000313" key="4">
    <source>
        <dbReference type="Proteomes" id="UP000663882"/>
    </source>
</evidence>
<dbReference type="Proteomes" id="UP000663882">
    <property type="component" value="Unassembled WGS sequence"/>
</dbReference>
<dbReference type="AlphaFoldDB" id="A0A814R5T4"/>
<evidence type="ECO:0000256" key="1">
    <source>
        <dbReference type="SAM" id="MobiDB-lite"/>
    </source>
</evidence>
<keyword evidence="2" id="KW-0812">Transmembrane</keyword>
<reference evidence="3" key="1">
    <citation type="submission" date="2021-02" db="EMBL/GenBank/DDBJ databases">
        <authorList>
            <person name="Nowell W R."/>
        </authorList>
    </citation>
    <scope>NUCLEOTIDE SEQUENCE</scope>
</reference>
<keyword evidence="2" id="KW-0472">Membrane</keyword>
<protein>
    <submittedName>
        <fullName evidence="3">Uncharacterized protein</fullName>
    </submittedName>
</protein>
<dbReference type="EMBL" id="CAJNOO010001290">
    <property type="protein sequence ID" value="CAF1129263.1"/>
    <property type="molecule type" value="Genomic_DNA"/>
</dbReference>
<feature type="transmembrane region" description="Helical" evidence="2">
    <location>
        <begin position="142"/>
        <end position="166"/>
    </location>
</feature>
<organism evidence="3 4">
    <name type="scientific">Rotaria sordida</name>
    <dbReference type="NCBI Taxonomy" id="392033"/>
    <lineage>
        <taxon>Eukaryota</taxon>
        <taxon>Metazoa</taxon>
        <taxon>Spiralia</taxon>
        <taxon>Gnathifera</taxon>
        <taxon>Rotifera</taxon>
        <taxon>Eurotatoria</taxon>
        <taxon>Bdelloidea</taxon>
        <taxon>Philodinida</taxon>
        <taxon>Philodinidae</taxon>
        <taxon>Rotaria</taxon>
    </lineage>
</organism>
<feature type="compositionally biased region" description="Low complexity" evidence="1">
    <location>
        <begin position="307"/>
        <end position="316"/>
    </location>
</feature>
<keyword evidence="2" id="KW-1133">Transmembrane helix</keyword>
<comment type="caution">
    <text evidence="3">The sequence shown here is derived from an EMBL/GenBank/DDBJ whole genome shotgun (WGS) entry which is preliminary data.</text>
</comment>